<protein>
    <submittedName>
        <fullName evidence="2">Uncharacterized protein</fullName>
    </submittedName>
</protein>
<organism evidence="2 3">
    <name type="scientific">Mycetomoellerius zeteki</name>
    <dbReference type="NCBI Taxonomy" id="64791"/>
    <lineage>
        <taxon>Eukaryota</taxon>
        <taxon>Metazoa</taxon>
        <taxon>Ecdysozoa</taxon>
        <taxon>Arthropoda</taxon>
        <taxon>Hexapoda</taxon>
        <taxon>Insecta</taxon>
        <taxon>Pterygota</taxon>
        <taxon>Neoptera</taxon>
        <taxon>Endopterygota</taxon>
        <taxon>Hymenoptera</taxon>
        <taxon>Apocrita</taxon>
        <taxon>Aculeata</taxon>
        <taxon>Formicoidea</taxon>
        <taxon>Formicidae</taxon>
        <taxon>Myrmicinae</taxon>
        <taxon>Mycetomoellerius</taxon>
    </lineage>
</organism>
<feature type="transmembrane region" description="Helical" evidence="1">
    <location>
        <begin position="704"/>
        <end position="729"/>
    </location>
</feature>
<feature type="transmembrane region" description="Helical" evidence="1">
    <location>
        <begin position="21"/>
        <end position="38"/>
    </location>
</feature>
<dbReference type="STRING" id="64791.A0A151WKB8"/>
<dbReference type="Proteomes" id="UP000075809">
    <property type="component" value="Unassembled WGS sequence"/>
</dbReference>
<keyword evidence="3" id="KW-1185">Reference proteome</keyword>
<dbReference type="EMBL" id="KQ983012">
    <property type="protein sequence ID" value="KYQ48312.1"/>
    <property type="molecule type" value="Genomic_DNA"/>
</dbReference>
<dbReference type="AlphaFoldDB" id="A0A151WKB8"/>
<accession>A0A151WKB8</accession>
<keyword evidence="1" id="KW-1133">Transmembrane helix</keyword>
<feature type="non-terminal residue" evidence="2">
    <location>
        <position position="1"/>
    </location>
</feature>
<evidence type="ECO:0000313" key="3">
    <source>
        <dbReference type="Proteomes" id="UP000075809"/>
    </source>
</evidence>
<name>A0A151WKB8_9HYME</name>
<proteinExistence type="predicted"/>
<evidence type="ECO:0000256" key="1">
    <source>
        <dbReference type="SAM" id="Phobius"/>
    </source>
</evidence>
<evidence type="ECO:0000313" key="2">
    <source>
        <dbReference type="EMBL" id="KYQ48312.1"/>
    </source>
</evidence>
<reference evidence="2 3" key="1">
    <citation type="submission" date="2015-09" db="EMBL/GenBank/DDBJ databases">
        <title>Trachymyrmex zeteki WGS genome.</title>
        <authorList>
            <person name="Nygaard S."/>
            <person name="Hu H."/>
            <person name="Boomsma J."/>
            <person name="Zhang G."/>
        </authorList>
    </citation>
    <scope>NUCLEOTIDE SEQUENCE [LARGE SCALE GENOMIC DNA]</scope>
    <source>
        <strain evidence="2">Tzet28-1</strain>
        <tissue evidence="2">Whole body</tissue>
    </source>
</reference>
<keyword evidence="1" id="KW-0812">Transmembrane</keyword>
<keyword evidence="1" id="KW-0472">Membrane</keyword>
<gene>
    <name evidence="2" type="ORF">ALC60_12640</name>
</gene>
<sequence length="757" mass="86098">KYAAHFCVDSFVRDFRCSHGMELRVFLLFVTCCVTYILCKNAVGGSTLTKVFPSINNASQSDARISEIGTRTERSIEMKTRSDGITLKDYWSKPETLPRESLFIEDLLMKTRIFNDFKKTKCSRYCMQQLGISKGFEDIKLILSFANQNGDDYFSIENNLNFKILKHLSIDNKSSTIFDYCQIYLNLNCDIVNMERNLVIKNNEFYSKAKFNRQNIEIFKNCFTNIPEFLKKLEHKINLSGYTETNFQTNANVTGIAINILGNLTHKTIQRPEIVISLASIYDTKGVAIGARNLPDRLCVKLTGMENSKYNMDVIAYYGANKKNNMRGDIININSISEVNKKKDFFSLNEILDKIHITRAKTSTVIEETNKNAANIYNLPNSIINKKRKFERSAEIMDPRRNNDEITDNFSDISLSKRESTAGIDKNNINHFVLRNNSLISYGEFKILSNFSNIKEQQQKIQARSSEIASLNEDIDAKMKSPGGGEIVSMQMDSDQSQKLSTQINENSFERRKLLLDVNANSKLIATPGTTHRVIFDATNNCVLPVRYAIRARSSPFRIYNIQPVYMWLYPGQTDQVAVDILVPTGTQETVNTLTLFIVGTEILEKSVQVFVYNELSKNIDNVKPTIEYWFNSNCAGLKSVIAIPNGLYPRTKYISGTKDRVTFYYLSTCCTPTATITAIDISENQYTRNIDVTAWDNLSQGEIAAVVLGALLLLLLIVCVIIAIVYCVRKRNSHDLPYTKRYGSRSQPARTERTSF</sequence>